<dbReference type="Proteomes" id="UP001595783">
    <property type="component" value="Unassembled WGS sequence"/>
</dbReference>
<evidence type="ECO:0000313" key="2">
    <source>
        <dbReference type="Proteomes" id="UP001595783"/>
    </source>
</evidence>
<protein>
    <recommendedName>
        <fullName evidence="3">ABC-type transport auxiliary lipoprotein component domain-containing protein</fullName>
    </recommendedName>
</protein>
<keyword evidence="2" id="KW-1185">Reference proteome</keyword>
<organism evidence="1 2">
    <name type="scientific">Helicobacter baculiformis</name>
    <dbReference type="NCBI Taxonomy" id="427351"/>
    <lineage>
        <taxon>Bacteria</taxon>
        <taxon>Pseudomonadati</taxon>
        <taxon>Campylobacterota</taxon>
        <taxon>Epsilonproteobacteria</taxon>
        <taxon>Campylobacterales</taxon>
        <taxon>Helicobacteraceae</taxon>
        <taxon>Helicobacter</taxon>
    </lineage>
</organism>
<gene>
    <name evidence="1" type="ORF">ACFOPX_05965</name>
</gene>
<reference evidence="2" key="1">
    <citation type="journal article" date="2019" name="Int. J. Syst. Evol. Microbiol.">
        <title>The Global Catalogue of Microorganisms (GCM) 10K type strain sequencing project: providing services to taxonomists for standard genome sequencing and annotation.</title>
        <authorList>
            <consortium name="The Broad Institute Genomics Platform"/>
            <consortium name="The Broad Institute Genome Sequencing Center for Infectious Disease"/>
            <person name="Wu L."/>
            <person name="Ma J."/>
        </authorList>
    </citation>
    <scope>NUCLEOTIDE SEQUENCE [LARGE SCALE GENOMIC DNA]</scope>
    <source>
        <strain evidence="2">CCUG 53816</strain>
    </source>
</reference>
<proteinExistence type="predicted"/>
<accession>A0ABV7ZLN1</accession>
<dbReference type="EMBL" id="JBHRZO010000037">
    <property type="protein sequence ID" value="MFC3848070.1"/>
    <property type="molecule type" value="Genomic_DNA"/>
</dbReference>
<evidence type="ECO:0000313" key="1">
    <source>
        <dbReference type="EMBL" id="MFC3848070.1"/>
    </source>
</evidence>
<comment type="caution">
    <text evidence="1">The sequence shown here is derived from an EMBL/GenBank/DDBJ whole genome shotgun (WGS) entry which is preliminary data.</text>
</comment>
<sequence length="212" mass="23898">MRPVWSLLLAILCIGCTHGVFSYPSLRLRYQSTAPQATFKGNLFLQNPNITFLQDFVPPYYQHKYTQAFQKDSATLLARLGYISTPNAPSAHLRGQIRLAFESTPPTLKETKAMLKASGNDYIDPVRVLRMLRAQSTLTLECIQNAHFPCGIQVHVQVLEPVWRANPLDSDPSAHATDEQRYNTALIETLNKLYQQSLQALESALKKPTPKE</sequence>
<name>A0ABV7ZLN1_9HELI</name>
<evidence type="ECO:0008006" key="3">
    <source>
        <dbReference type="Google" id="ProtNLM"/>
    </source>
</evidence>
<dbReference type="RefSeq" id="WP_104752339.1">
    <property type="nucleotide sequence ID" value="NZ_FZMF01000022.1"/>
</dbReference>